<dbReference type="Gene3D" id="1.10.630.10">
    <property type="entry name" value="Cytochrome P450"/>
    <property type="match status" value="1"/>
</dbReference>
<name>C1H614_PARBA</name>
<dbReference type="PROSITE" id="PS00086">
    <property type="entry name" value="CYTOCHROME_P450"/>
    <property type="match status" value="1"/>
</dbReference>
<dbReference type="GO" id="GO:0005506">
    <property type="term" value="F:iron ion binding"/>
    <property type="evidence" value="ECO:0007669"/>
    <property type="project" value="InterPro"/>
</dbReference>
<evidence type="ECO:0000256" key="3">
    <source>
        <dbReference type="ARBA" id="ARBA00023002"/>
    </source>
</evidence>
<keyword evidence="3 6" id="KW-0560">Oxidoreductase</keyword>
<dbReference type="Pfam" id="PF00067">
    <property type="entry name" value="p450"/>
    <property type="match status" value="1"/>
</dbReference>
<dbReference type="InterPro" id="IPR001128">
    <property type="entry name" value="Cyt_P450"/>
</dbReference>
<keyword evidence="7" id="KW-0812">Transmembrane</keyword>
<keyword evidence="2 5" id="KW-0479">Metal-binding</keyword>
<proteinExistence type="inferred from homology"/>
<dbReference type="KEGG" id="pbl:PAAG_06124"/>
<comment type="cofactor">
    <cofactor evidence="1 5">
        <name>heme</name>
        <dbReference type="ChEBI" id="CHEBI:30413"/>
    </cofactor>
</comment>
<dbReference type="InterPro" id="IPR002401">
    <property type="entry name" value="Cyt_P450_E_grp-I"/>
</dbReference>
<dbReference type="RefSeq" id="XP_015700022.1">
    <property type="nucleotide sequence ID" value="XM_015845796.1"/>
</dbReference>
<accession>C1H614</accession>
<dbReference type="InterPro" id="IPR017972">
    <property type="entry name" value="Cyt_P450_CS"/>
</dbReference>
<keyword evidence="9" id="KW-1185">Reference proteome</keyword>
<dbReference type="PANTHER" id="PTHR24305">
    <property type="entry name" value="CYTOCHROME P450"/>
    <property type="match status" value="1"/>
</dbReference>
<dbReference type="eggNOG" id="KOG0157">
    <property type="taxonomic scope" value="Eukaryota"/>
</dbReference>
<dbReference type="GO" id="GO:0016705">
    <property type="term" value="F:oxidoreductase activity, acting on paired donors, with incorporation or reduction of molecular oxygen"/>
    <property type="evidence" value="ECO:0007669"/>
    <property type="project" value="InterPro"/>
</dbReference>
<dbReference type="GeneID" id="9095191"/>
<dbReference type="OrthoDB" id="3945418at2759"/>
<reference evidence="8 9" key="1">
    <citation type="journal article" date="2011" name="PLoS Genet.">
        <title>Comparative genomic analysis of human fungal pathogens causing paracoccidioidomycosis.</title>
        <authorList>
            <person name="Desjardins C.A."/>
            <person name="Champion M.D."/>
            <person name="Holder J.W."/>
            <person name="Muszewska A."/>
            <person name="Goldberg J."/>
            <person name="Bailao A.M."/>
            <person name="Brigido M.M."/>
            <person name="Ferreira M.E."/>
            <person name="Garcia A.M."/>
            <person name="Grynberg M."/>
            <person name="Gujja S."/>
            <person name="Heiman D.I."/>
            <person name="Henn M.R."/>
            <person name="Kodira C.D."/>
            <person name="Leon-Narvaez H."/>
            <person name="Longo L.V."/>
            <person name="Ma L.J."/>
            <person name="Malavazi I."/>
            <person name="Matsuo A.L."/>
            <person name="Morais F.V."/>
            <person name="Pereira M."/>
            <person name="Rodriguez-Brito S."/>
            <person name="Sakthikumar S."/>
            <person name="Salem-Izacc S.M."/>
            <person name="Sykes S.M."/>
            <person name="Teixeira M.M."/>
            <person name="Vallejo M.C."/>
            <person name="Walter M.E."/>
            <person name="Yandava C."/>
            <person name="Young S."/>
            <person name="Zeng Q."/>
            <person name="Zucker J."/>
            <person name="Felipe M.S."/>
            <person name="Goldman G.H."/>
            <person name="Haas B.J."/>
            <person name="McEwen J.G."/>
            <person name="Nino-Vega G."/>
            <person name="Puccia R."/>
            <person name="San-Blas G."/>
            <person name="Soares C.M."/>
            <person name="Birren B.W."/>
            <person name="Cuomo C.A."/>
        </authorList>
    </citation>
    <scope>NUCLEOTIDE SEQUENCE [LARGE SCALE GENOMIC DNA]</scope>
    <source>
        <strain evidence="9">ATCC MYA-826 / Pb01</strain>
    </source>
</reference>
<sequence length="526" mass="59763">MPLQVPTHGQVMMAEGAFQITVPKAPETFAAAFGAWLIYLAYLAIYRLYISPLAGFPGPKLAALTRWYEAYYEIVLLGQFSRKIDELHDKYGPIIRVAPDEIHIRDSSFFEKAYGQNTRLDKPGWENKFGMKDVTFTTPEHTLHRERRGALSRMFSRRMALNFEPVIRQCVERLCERISEFVESSQPLVISDVYPCLSGDVVMQYALGFCYNQLDSPKFDSFHGAFQSMGASGHVTSQFPWFLPLINALPDRWVERMQPALANLLQLKKDLLDLTGRIVRGEEPLEKNLSRPTIFQEILQSDLPPQEKSHYRLAGEAQSVMGGGIESPAHALTVATFHIANTPHISQRLRSELVQAFPDINVPPTLLEFEKLPYLKACIQESLRLSYGLSARNPRTQDQPLQYGKWTIPARTTVAMTIVDVHHDGKIFPDSHSFIPERWLDDPLAPDGTPLERYLVAFGRGSRSCLGINLAWAELYCTMGIVFRQFDFKLYETDVSDVELQHDFFVPRAKLDTKGVRVFVSKTKVS</sequence>
<evidence type="ECO:0000313" key="8">
    <source>
        <dbReference type="EMBL" id="EEH35077.2"/>
    </source>
</evidence>
<dbReference type="CDD" id="cd11062">
    <property type="entry name" value="CYP58-like"/>
    <property type="match status" value="1"/>
</dbReference>
<dbReference type="InterPro" id="IPR036396">
    <property type="entry name" value="Cyt_P450_sf"/>
</dbReference>
<dbReference type="HOGENOM" id="CLU_001570_14_4_1"/>
<dbReference type="SUPFAM" id="SSF48264">
    <property type="entry name" value="Cytochrome P450"/>
    <property type="match status" value="1"/>
</dbReference>
<dbReference type="InterPro" id="IPR050121">
    <property type="entry name" value="Cytochrome_P450_monoxygenase"/>
</dbReference>
<keyword evidence="7" id="KW-0472">Membrane</keyword>
<feature type="transmembrane region" description="Helical" evidence="7">
    <location>
        <begin position="29"/>
        <end position="50"/>
    </location>
</feature>
<dbReference type="EMBL" id="KN294008">
    <property type="protein sequence ID" value="EEH35077.2"/>
    <property type="molecule type" value="Genomic_DNA"/>
</dbReference>
<dbReference type="AlphaFoldDB" id="C1H614"/>
<dbReference type="VEuPathDB" id="FungiDB:PAAG_06124"/>
<organism evidence="8 9">
    <name type="scientific">Paracoccidioides lutzii (strain ATCC MYA-826 / Pb01)</name>
    <name type="common">Paracoccidioides brasiliensis</name>
    <dbReference type="NCBI Taxonomy" id="502779"/>
    <lineage>
        <taxon>Eukaryota</taxon>
        <taxon>Fungi</taxon>
        <taxon>Dikarya</taxon>
        <taxon>Ascomycota</taxon>
        <taxon>Pezizomycotina</taxon>
        <taxon>Eurotiomycetes</taxon>
        <taxon>Eurotiomycetidae</taxon>
        <taxon>Onygenales</taxon>
        <taxon>Ajellomycetaceae</taxon>
        <taxon>Paracoccidioides</taxon>
    </lineage>
</organism>
<gene>
    <name evidence="8" type="ORF">PAAG_06124</name>
</gene>
<protein>
    <submittedName>
        <fullName evidence="8">Trichodiene oxygenase</fullName>
    </submittedName>
</protein>
<evidence type="ECO:0000256" key="1">
    <source>
        <dbReference type="ARBA" id="ARBA00001971"/>
    </source>
</evidence>
<keyword evidence="5 6" id="KW-0349">Heme</keyword>
<evidence type="ECO:0000256" key="7">
    <source>
        <dbReference type="SAM" id="Phobius"/>
    </source>
</evidence>
<evidence type="ECO:0000313" key="9">
    <source>
        <dbReference type="Proteomes" id="UP000002059"/>
    </source>
</evidence>
<keyword evidence="6" id="KW-0503">Monooxygenase</keyword>
<dbReference type="Proteomes" id="UP000002059">
    <property type="component" value="Partially assembled WGS sequence"/>
</dbReference>
<keyword evidence="7" id="KW-1133">Transmembrane helix</keyword>
<evidence type="ECO:0000256" key="5">
    <source>
        <dbReference type="PIRSR" id="PIRSR602401-1"/>
    </source>
</evidence>
<feature type="binding site" description="axial binding residue" evidence="5">
    <location>
        <position position="465"/>
    </location>
    <ligand>
        <name>heme</name>
        <dbReference type="ChEBI" id="CHEBI:30413"/>
    </ligand>
    <ligandPart>
        <name>Fe</name>
        <dbReference type="ChEBI" id="CHEBI:18248"/>
    </ligandPart>
</feature>
<evidence type="ECO:0000256" key="4">
    <source>
        <dbReference type="ARBA" id="ARBA00023004"/>
    </source>
</evidence>
<dbReference type="GO" id="GO:0004497">
    <property type="term" value="F:monooxygenase activity"/>
    <property type="evidence" value="ECO:0007669"/>
    <property type="project" value="UniProtKB-KW"/>
</dbReference>
<keyword evidence="4 5" id="KW-0408">Iron</keyword>
<dbReference type="GO" id="GO:0020037">
    <property type="term" value="F:heme binding"/>
    <property type="evidence" value="ECO:0007669"/>
    <property type="project" value="InterPro"/>
</dbReference>
<dbReference type="PANTHER" id="PTHR24305:SF152">
    <property type="entry name" value="P450, PUTATIVE (EUROFUNG)-RELATED"/>
    <property type="match status" value="1"/>
</dbReference>
<evidence type="ECO:0000256" key="2">
    <source>
        <dbReference type="ARBA" id="ARBA00022723"/>
    </source>
</evidence>
<evidence type="ECO:0000256" key="6">
    <source>
        <dbReference type="RuleBase" id="RU000461"/>
    </source>
</evidence>
<comment type="similarity">
    <text evidence="6">Belongs to the cytochrome P450 family.</text>
</comment>
<dbReference type="OMA" id="YFFGFNY"/>
<dbReference type="PRINTS" id="PR00463">
    <property type="entry name" value="EP450I"/>
</dbReference>